<dbReference type="Proteomes" id="UP000582659">
    <property type="component" value="Unassembled WGS sequence"/>
</dbReference>
<name>A0A1I7SX06_BURXY</name>
<dbReference type="EMBL" id="CAJFCV020000002">
    <property type="protein sequence ID" value="CAG9100092.1"/>
    <property type="molecule type" value="Genomic_DNA"/>
</dbReference>
<dbReference type="EMBL" id="CAJFDI010000002">
    <property type="protein sequence ID" value="CAD5216732.1"/>
    <property type="molecule type" value="Genomic_DNA"/>
</dbReference>
<keyword evidence="4" id="KW-1185">Reference proteome</keyword>
<evidence type="ECO:0000256" key="1">
    <source>
        <dbReference type="SAM" id="SignalP"/>
    </source>
</evidence>
<dbReference type="WBParaSite" id="BXY_1758900.1">
    <property type="protein sequence ID" value="BXY_1758900.1"/>
    <property type="gene ID" value="BXY_1758900"/>
</dbReference>
<dbReference type="Proteomes" id="UP000659654">
    <property type="component" value="Unassembled WGS sequence"/>
</dbReference>
<evidence type="ECO:0000313" key="5">
    <source>
        <dbReference type="WBParaSite" id="BXY_1758900.1"/>
    </source>
</evidence>
<gene>
    <name evidence="2" type="ORF">BXYJ_LOCUS4682</name>
</gene>
<evidence type="ECO:0000313" key="2">
    <source>
        <dbReference type="EMBL" id="CAD5216732.1"/>
    </source>
</evidence>
<feature type="signal peptide" evidence="1">
    <location>
        <begin position="1"/>
        <end position="20"/>
    </location>
</feature>
<protein>
    <submittedName>
        <fullName evidence="2">(pine wood nematode) hypothetical protein</fullName>
    </submittedName>
</protein>
<accession>A0A1I7SX06</accession>
<dbReference type="Proteomes" id="UP000095284">
    <property type="component" value="Unplaced"/>
</dbReference>
<evidence type="ECO:0000313" key="3">
    <source>
        <dbReference type="Proteomes" id="UP000095284"/>
    </source>
</evidence>
<organism evidence="3 5">
    <name type="scientific">Bursaphelenchus xylophilus</name>
    <name type="common">Pinewood nematode worm</name>
    <name type="synonym">Aphelenchoides xylophilus</name>
    <dbReference type="NCBI Taxonomy" id="6326"/>
    <lineage>
        <taxon>Eukaryota</taxon>
        <taxon>Metazoa</taxon>
        <taxon>Ecdysozoa</taxon>
        <taxon>Nematoda</taxon>
        <taxon>Chromadorea</taxon>
        <taxon>Rhabditida</taxon>
        <taxon>Tylenchina</taxon>
        <taxon>Tylenchomorpha</taxon>
        <taxon>Aphelenchoidea</taxon>
        <taxon>Aphelenchoididae</taxon>
        <taxon>Bursaphelenchus</taxon>
    </lineage>
</organism>
<proteinExistence type="predicted"/>
<sequence>MRRITVFFIVFSALCQDLVAKECRDAFGFNYEAEECNFLETENFQHSRTSRNVTVKFQAQLDAKTLAEIDKLTEHIPLNGTKCSNQYEILSNGSGYTTSVACRDVQEHSLLRPGVQRCLPVDLKKESFKTEPVGQSIYLNYFFHLNYTQEARGVSDPLRMEASNGCLLHFDIATVENKTNLVIVGGSKKYIKETFYESYDVKTYKENHTIKSHKTIPTRSSEIDHFFAAFRLLDTSGNHSVDPFVPTHPRLTDHNLCFFADLRRYGPFKGYCRITQLTVNPTEKTARPFLTLHAQLHNKLLYNETGVVVYRGIEKVTKYYARFILVIYCNSEERFCDRKYAHDLDFVTRISKGASSKCFFLKASAEPFLIPGNQHYLAANDDIKSPLSPQQINDTAFCTITFSSYPHYHLKKYKLALKKMHYFFGDFSMYNLDLNGSLPEAEIRKILDEFKKFHLRFVDNTLLRRKTTNCMSLLTRNETNFFGERRRVVFCICRTSPETPCNTPDLLLPHIFTMSVQPSRYLRNDRTVIETCLGNHAGDYPVDIKPYDPALAYDYAMQTLCVVQKSKLSDQTYDRSDTYRANERDFLLFNNTVDEDAPYIDSNSWTFLNRHERIVDADARALMHVLCEFRAEILMTGCKCAYVTSIDNILCCCNHKDKARFTQAIDDLPPLTYDDFFDNMVPIEWRNK</sequence>
<feature type="chain" id="PRO_5036022302" evidence="1">
    <location>
        <begin position="21"/>
        <end position="688"/>
    </location>
</feature>
<dbReference type="AlphaFoldDB" id="A0A1I7SX06"/>
<keyword evidence="1" id="KW-0732">Signal</keyword>
<reference evidence="5" key="1">
    <citation type="submission" date="2016-11" db="UniProtKB">
        <authorList>
            <consortium name="WormBaseParasite"/>
        </authorList>
    </citation>
    <scope>IDENTIFICATION</scope>
</reference>
<evidence type="ECO:0000313" key="4">
    <source>
        <dbReference type="Proteomes" id="UP000659654"/>
    </source>
</evidence>
<reference evidence="2" key="2">
    <citation type="submission" date="2020-09" db="EMBL/GenBank/DDBJ databases">
        <authorList>
            <person name="Kikuchi T."/>
        </authorList>
    </citation>
    <scope>NUCLEOTIDE SEQUENCE</scope>
    <source>
        <strain evidence="2">Ka4C1</strain>
    </source>
</reference>